<dbReference type="GO" id="GO:0000272">
    <property type="term" value="P:polysaccharide catabolic process"/>
    <property type="evidence" value="ECO:0007669"/>
    <property type="project" value="UniProtKB-KW"/>
</dbReference>
<dbReference type="Pfam" id="PF00704">
    <property type="entry name" value="Glyco_hydro_18"/>
    <property type="match status" value="1"/>
</dbReference>
<evidence type="ECO:0000256" key="9">
    <source>
        <dbReference type="ARBA" id="ARBA00023295"/>
    </source>
</evidence>
<name>A0A2H4SIX5_CORMI</name>
<dbReference type="OrthoDB" id="76388at2759"/>
<dbReference type="EMBL" id="CP023324">
    <property type="protein sequence ID" value="ATY63066.1"/>
    <property type="molecule type" value="Genomic_DNA"/>
</dbReference>
<dbReference type="PROSITE" id="PS01095">
    <property type="entry name" value="GH18_1"/>
    <property type="match status" value="1"/>
</dbReference>
<evidence type="ECO:0000256" key="1">
    <source>
        <dbReference type="ARBA" id="ARBA00000822"/>
    </source>
</evidence>
<sequence length="394" mass="43229">MRITSYLSALLAFTTTGVVGKNVIGYYPSWKKHHADAMDLRLYTHINFAFAIPARDGSLFFEGDWFLLQVVSSLHSKGVKAMLSVGGWTGSKHFSPILKDAAASASLIRNIVRYMQRYDLDGVDLDWEYPGRLGNSCNAFDAEADARNYLAFLRALRQQMEVAFGPGRKLLTLALRVEPFDGPDGRPLADVAAFAAVADFGSLMQFDVNGGWNRTTGPLAPLRCERGKGLQVSFVSAIDAWVRAGWPAGKLNAGYAFYGRSTTALADMTLDPTNQYQPQAKTVPLGDSEDAPWHDACAGATANSGIWQWKHMMKQGVLSGPTKAKAPWVRQWDNTSQTPWVFNPETRVFISYDDPQSLQVKVDYAASRGLAGAMVWSLNMDAPSNTLLSVLRGS</sequence>
<evidence type="ECO:0000313" key="13">
    <source>
        <dbReference type="EMBL" id="ATY63066.1"/>
    </source>
</evidence>
<dbReference type="SUPFAM" id="SSF54556">
    <property type="entry name" value="Chitinase insertion domain"/>
    <property type="match status" value="1"/>
</dbReference>
<evidence type="ECO:0000256" key="8">
    <source>
        <dbReference type="ARBA" id="ARBA00023277"/>
    </source>
</evidence>
<keyword evidence="10" id="KW-0624">Polysaccharide degradation</keyword>
<dbReference type="GO" id="GO:0006032">
    <property type="term" value="P:chitin catabolic process"/>
    <property type="evidence" value="ECO:0007669"/>
    <property type="project" value="UniProtKB-KW"/>
</dbReference>
<evidence type="ECO:0000256" key="11">
    <source>
        <dbReference type="RuleBase" id="RU000489"/>
    </source>
</evidence>
<evidence type="ECO:0000259" key="12">
    <source>
        <dbReference type="PROSITE" id="PS51910"/>
    </source>
</evidence>
<organism evidence="13 14">
    <name type="scientific">Cordyceps militaris</name>
    <name type="common">Caterpillar fungus</name>
    <name type="synonym">Clavaria militaris</name>
    <dbReference type="NCBI Taxonomy" id="73501"/>
    <lineage>
        <taxon>Eukaryota</taxon>
        <taxon>Fungi</taxon>
        <taxon>Dikarya</taxon>
        <taxon>Ascomycota</taxon>
        <taxon>Pezizomycotina</taxon>
        <taxon>Sordariomycetes</taxon>
        <taxon>Hypocreomycetidae</taxon>
        <taxon>Hypocreales</taxon>
        <taxon>Cordycipitaceae</taxon>
        <taxon>Cordyceps</taxon>
    </lineage>
</organism>
<evidence type="ECO:0000256" key="3">
    <source>
        <dbReference type="ARBA" id="ARBA00008682"/>
    </source>
</evidence>
<dbReference type="PANTHER" id="PTHR11177:SF392">
    <property type="entry name" value="HAP41P"/>
    <property type="match status" value="1"/>
</dbReference>
<keyword evidence="6 11" id="KW-0378">Hydrolase</keyword>
<dbReference type="InterPro" id="IPR029070">
    <property type="entry name" value="Chitinase_insertion_sf"/>
</dbReference>
<evidence type="ECO:0000256" key="4">
    <source>
        <dbReference type="ARBA" id="ARBA00012729"/>
    </source>
</evidence>
<dbReference type="VEuPathDB" id="FungiDB:CCM_09128"/>
<keyword evidence="5" id="KW-0964">Secreted</keyword>
<dbReference type="SMART" id="SM00636">
    <property type="entry name" value="Glyco_18"/>
    <property type="match status" value="1"/>
</dbReference>
<dbReference type="GO" id="GO:0005576">
    <property type="term" value="C:extracellular region"/>
    <property type="evidence" value="ECO:0007669"/>
    <property type="project" value="UniProtKB-SubCell"/>
</dbReference>
<evidence type="ECO:0000256" key="7">
    <source>
        <dbReference type="ARBA" id="ARBA00023024"/>
    </source>
</evidence>
<dbReference type="EC" id="3.2.1.14" evidence="4"/>
<dbReference type="GO" id="GO:0008843">
    <property type="term" value="F:endochitinase activity"/>
    <property type="evidence" value="ECO:0007669"/>
    <property type="project" value="UniProtKB-EC"/>
</dbReference>
<evidence type="ECO:0000256" key="5">
    <source>
        <dbReference type="ARBA" id="ARBA00022525"/>
    </source>
</evidence>
<dbReference type="InterPro" id="IPR001579">
    <property type="entry name" value="Glyco_hydro_18_chit_AS"/>
</dbReference>
<dbReference type="InterPro" id="IPR001223">
    <property type="entry name" value="Glyco_hydro18_cat"/>
</dbReference>
<protein>
    <recommendedName>
        <fullName evidence="4">chitinase</fullName>
        <ecNumber evidence="4">3.2.1.14</ecNumber>
    </recommendedName>
</protein>
<evidence type="ECO:0000256" key="10">
    <source>
        <dbReference type="ARBA" id="ARBA00023326"/>
    </source>
</evidence>
<proteinExistence type="inferred from homology"/>
<dbReference type="AlphaFoldDB" id="A0A2H4SIX5"/>
<dbReference type="PANTHER" id="PTHR11177">
    <property type="entry name" value="CHITINASE"/>
    <property type="match status" value="1"/>
</dbReference>
<gene>
    <name evidence="13" type="ORF">A9K55_009341</name>
</gene>
<reference evidence="13 14" key="1">
    <citation type="journal article" date="2017" name="BMC Genomics">
        <title>Chromosome level assembly and secondary metabolite potential of the parasitic fungus Cordyceps militaris.</title>
        <authorList>
            <person name="Kramer G.J."/>
            <person name="Nodwell J.R."/>
        </authorList>
    </citation>
    <scope>NUCLEOTIDE SEQUENCE [LARGE SCALE GENOMIC DNA]</scope>
    <source>
        <strain evidence="13 14">ATCC 34164</strain>
    </source>
</reference>
<accession>A0A2H4SIX5</accession>
<dbReference type="InterPro" id="IPR011583">
    <property type="entry name" value="Chitinase_II/V-like_cat"/>
</dbReference>
<dbReference type="VEuPathDB" id="FungiDB:A9K55_009341"/>
<dbReference type="PROSITE" id="PS51910">
    <property type="entry name" value="GH18_2"/>
    <property type="match status" value="1"/>
</dbReference>
<keyword evidence="7" id="KW-0146">Chitin degradation</keyword>
<dbReference type="Gene3D" id="3.10.50.10">
    <property type="match status" value="1"/>
</dbReference>
<keyword evidence="9 11" id="KW-0326">Glycosidase</keyword>
<dbReference type="SUPFAM" id="SSF51445">
    <property type="entry name" value="(Trans)glycosidases"/>
    <property type="match status" value="1"/>
</dbReference>
<dbReference type="Proteomes" id="UP000323067">
    <property type="component" value="Chromosome vii"/>
</dbReference>
<evidence type="ECO:0000313" key="14">
    <source>
        <dbReference type="Proteomes" id="UP000323067"/>
    </source>
</evidence>
<comment type="subcellular location">
    <subcellularLocation>
        <location evidence="2">Secreted</location>
    </subcellularLocation>
</comment>
<dbReference type="Gene3D" id="3.20.20.80">
    <property type="entry name" value="Glycosidases"/>
    <property type="match status" value="1"/>
</dbReference>
<comment type="similarity">
    <text evidence="3">Belongs to the glycosyl hydrolase 18 family. Chitinase class V subfamily.</text>
</comment>
<dbReference type="InterPro" id="IPR017853">
    <property type="entry name" value="GH"/>
</dbReference>
<dbReference type="InterPro" id="IPR050314">
    <property type="entry name" value="Glycosyl_Hydrlase_18"/>
</dbReference>
<evidence type="ECO:0000256" key="6">
    <source>
        <dbReference type="ARBA" id="ARBA00022801"/>
    </source>
</evidence>
<feature type="domain" description="GH18" evidence="12">
    <location>
        <begin position="21"/>
        <end position="394"/>
    </location>
</feature>
<evidence type="ECO:0000256" key="2">
    <source>
        <dbReference type="ARBA" id="ARBA00004613"/>
    </source>
</evidence>
<keyword evidence="8" id="KW-0119">Carbohydrate metabolism</keyword>
<dbReference type="GO" id="GO:0008061">
    <property type="term" value="F:chitin binding"/>
    <property type="evidence" value="ECO:0007669"/>
    <property type="project" value="InterPro"/>
</dbReference>
<comment type="catalytic activity">
    <reaction evidence="1">
        <text>Random endo-hydrolysis of N-acetyl-beta-D-glucosaminide (1-&gt;4)-beta-linkages in chitin and chitodextrins.</text>
        <dbReference type="EC" id="3.2.1.14"/>
    </reaction>
</comment>